<sequence>MKSILLSLTFCAFGVNLHAQNLHLNLFAGTSNYSGDLQDKRFTFSQSHLAGGAGLSYDITNHFSVQTAVAFGTLSANDKYGRNKFRNLNFTSGLTEVSAGVQYFITPLSDHVLTPYVFAGLALYHFNPYTNDTSGAKNYLKPLSTEGEGFIAGKNSYNLTQFAIPFGAGVKFSLSDNVNVGLEIGYRKLFTDYIDDVSSTYVDQTLLLTNRGPKAVELAYRGNQIKNGDPYPAGGTIRGSATHKDWYYLTGVTASFRLFSGNGLGSGLGRHSKYGCPANVN</sequence>
<feature type="domain" description="DUF6089" evidence="2">
    <location>
        <begin position="8"/>
        <end position="197"/>
    </location>
</feature>
<protein>
    <submittedName>
        <fullName evidence="3">Porin family protein</fullName>
    </submittedName>
</protein>
<comment type="caution">
    <text evidence="3">The sequence shown here is derived from an EMBL/GenBank/DDBJ whole genome shotgun (WGS) entry which is preliminary data.</text>
</comment>
<evidence type="ECO:0000259" key="2">
    <source>
        <dbReference type="Pfam" id="PF19573"/>
    </source>
</evidence>
<dbReference type="AlphaFoldDB" id="A0A5J5IHF3"/>
<dbReference type="Pfam" id="PF19573">
    <property type="entry name" value="DUF6089"/>
    <property type="match status" value="1"/>
</dbReference>
<dbReference type="InterPro" id="IPR011250">
    <property type="entry name" value="OMP/PagP_B-barrel"/>
</dbReference>
<feature type="chain" id="PRO_5023858438" evidence="1">
    <location>
        <begin position="20"/>
        <end position="281"/>
    </location>
</feature>
<evidence type="ECO:0000313" key="3">
    <source>
        <dbReference type="EMBL" id="KAA9038510.1"/>
    </source>
</evidence>
<dbReference type="SUPFAM" id="SSF56925">
    <property type="entry name" value="OMPA-like"/>
    <property type="match status" value="1"/>
</dbReference>
<feature type="signal peptide" evidence="1">
    <location>
        <begin position="1"/>
        <end position="19"/>
    </location>
</feature>
<organism evidence="3 4">
    <name type="scientific">Ginsengibacter hankyongi</name>
    <dbReference type="NCBI Taxonomy" id="2607284"/>
    <lineage>
        <taxon>Bacteria</taxon>
        <taxon>Pseudomonadati</taxon>
        <taxon>Bacteroidota</taxon>
        <taxon>Chitinophagia</taxon>
        <taxon>Chitinophagales</taxon>
        <taxon>Chitinophagaceae</taxon>
        <taxon>Ginsengibacter</taxon>
    </lineage>
</organism>
<dbReference type="EMBL" id="VYQF01000003">
    <property type="protein sequence ID" value="KAA9038510.1"/>
    <property type="molecule type" value="Genomic_DNA"/>
</dbReference>
<evidence type="ECO:0000313" key="4">
    <source>
        <dbReference type="Proteomes" id="UP000326903"/>
    </source>
</evidence>
<evidence type="ECO:0000256" key="1">
    <source>
        <dbReference type="SAM" id="SignalP"/>
    </source>
</evidence>
<keyword evidence="1" id="KW-0732">Signal</keyword>
<gene>
    <name evidence="3" type="ORF">FW778_13180</name>
</gene>
<proteinExistence type="predicted"/>
<accession>A0A5J5IHF3</accession>
<reference evidence="3 4" key="1">
    <citation type="submission" date="2019-09" db="EMBL/GenBank/DDBJ databases">
        <title>Draft genome sequence of Ginsengibacter sp. BR5-29.</title>
        <authorList>
            <person name="Im W.-T."/>
        </authorList>
    </citation>
    <scope>NUCLEOTIDE SEQUENCE [LARGE SCALE GENOMIC DNA]</scope>
    <source>
        <strain evidence="3 4">BR5-29</strain>
    </source>
</reference>
<dbReference type="RefSeq" id="WP_150415229.1">
    <property type="nucleotide sequence ID" value="NZ_VYQF01000003.1"/>
</dbReference>
<dbReference type="InterPro" id="IPR045743">
    <property type="entry name" value="DUF6089"/>
</dbReference>
<keyword evidence="4" id="KW-1185">Reference proteome</keyword>
<name>A0A5J5IHF3_9BACT</name>
<dbReference type="Gene3D" id="2.40.160.20">
    <property type="match status" value="1"/>
</dbReference>
<dbReference type="Proteomes" id="UP000326903">
    <property type="component" value="Unassembled WGS sequence"/>
</dbReference>